<dbReference type="OrthoDB" id="10260741at2759"/>
<dbReference type="Pfam" id="PF03645">
    <property type="entry name" value="Tctex-1"/>
    <property type="match status" value="1"/>
</dbReference>
<dbReference type="InterPro" id="IPR038586">
    <property type="entry name" value="Tctex-1-like_sf"/>
</dbReference>
<name>A0A9P0HD14_NEZVI</name>
<dbReference type="CDD" id="cd21455">
    <property type="entry name" value="DLC-like_DYNLT1_DYNLT3"/>
    <property type="match status" value="1"/>
</dbReference>
<dbReference type="InterPro" id="IPR005334">
    <property type="entry name" value="Tctex-1-like"/>
</dbReference>
<organism evidence="2 3">
    <name type="scientific">Nezara viridula</name>
    <name type="common">Southern green stink bug</name>
    <name type="synonym">Cimex viridulus</name>
    <dbReference type="NCBI Taxonomy" id="85310"/>
    <lineage>
        <taxon>Eukaryota</taxon>
        <taxon>Metazoa</taxon>
        <taxon>Ecdysozoa</taxon>
        <taxon>Arthropoda</taxon>
        <taxon>Hexapoda</taxon>
        <taxon>Insecta</taxon>
        <taxon>Pterygota</taxon>
        <taxon>Neoptera</taxon>
        <taxon>Paraneoptera</taxon>
        <taxon>Hemiptera</taxon>
        <taxon>Heteroptera</taxon>
        <taxon>Panheteroptera</taxon>
        <taxon>Pentatomomorpha</taxon>
        <taxon>Pentatomoidea</taxon>
        <taxon>Pentatomidae</taxon>
        <taxon>Pentatominae</taxon>
        <taxon>Nezara</taxon>
    </lineage>
</organism>
<evidence type="ECO:0000313" key="3">
    <source>
        <dbReference type="Proteomes" id="UP001152798"/>
    </source>
</evidence>
<dbReference type="GO" id="GO:0045505">
    <property type="term" value="F:dynein intermediate chain binding"/>
    <property type="evidence" value="ECO:0007669"/>
    <property type="project" value="TreeGrafter"/>
</dbReference>
<dbReference type="Proteomes" id="UP001152798">
    <property type="component" value="Chromosome 4"/>
</dbReference>
<proteinExistence type="inferred from homology"/>
<dbReference type="PANTHER" id="PTHR21255:SF4">
    <property type="entry name" value="DYNEIN LIGHT CHAIN TCTEX-TYPE"/>
    <property type="match status" value="1"/>
</dbReference>
<dbReference type="Gene3D" id="3.30.1140.40">
    <property type="entry name" value="Tctex-1"/>
    <property type="match status" value="1"/>
</dbReference>
<dbReference type="GO" id="GO:0007018">
    <property type="term" value="P:microtubule-based movement"/>
    <property type="evidence" value="ECO:0007669"/>
    <property type="project" value="TreeGrafter"/>
</dbReference>
<dbReference type="AlphaFoldDB" id="A0A9P0HD14"/>
<accession>A0A9P0HD14</accession>
<dbReference type="GO" id="GO:0005868">
    <property type="term" value="C:cytoplasmic dynein complex"/>
    <property type="evidence" value="ECO:0007669"/>
    <property type="project" value="TreeGrafter"/>
</dbReference>
<evidence type="ECO:0000256" key="1">
    <source>
        <dbReference type="ARBA" id="ARBA00005361"/>
    </source>
</evidence>
<gene>
    <name evidence="2" type="ORF">NEZAVI_LOCUS9375</name>
</gene>
<dbReference type="EMBL" id="OV725080">
    <property type="protein sequence ID" value="CAH1400063.1"/>
    <property type="molecule type" value="Genomic_DNA"/>
</dbReference>
<protein>
    <submittedName>
        <fullName evidence="2">Uncharacterized protein</fullName>
    </submittedName>
</protein>
<dbReference type="GO" id="GO:0005737">
    <property type="term" value="C:cytoplasm"/>
    <property type="evidence" value="ECO:0007669"/>
    <property type="project" value="TreeGrafter"/>
</dbReference>
<comment type="similarity">
    <text evidence="1">Belongs to the dynein light chain Tctex-type family.</text>
</comment>
<reference evidence="2" key="1">
    <citation type="submission" date="2022-01" db="EMBL/GenBank/DDBJ databases">
        <authorList>
            <person name="King R."/>
        </authorList>
    </citation>
    <scope>NUCLEOTIDE SEQUENCE</scope>
</reference>
<keyword evidence="3" id="KW-1185">Reference proteome</keyword>
<sequence length="113" mass="12983">MMDFKTGDQFDIEKVAEIVKDAVEEGMGKSYPLPPRLKTWTTNVGEECLEKLALMKSPLKYLVFTDMMEDNGAGYHFYLSAMWESDKDGYYSYKEKREAQHVWLAVNVIGVAI</sequence>
<evidence type="ECO:0000313" key="2">
    <source>
        <dbReference type="EMBL" id="CAH1400063.1"/>
    </source>
</evidence>
<dbReference type="PANTHER" id="PTHR21255">
    <property type="entry name" value="T-COMPLEX-ASSOCIATED-TESTIS-EXPRESSED 1/ DYNEIN LIGHT CHAIN"/>
    <property type="match status" value="1"/>
</dbReference>